<gene>
    <name evidence="2" type="ORF">PIB30_017008</name>
</gene>
<evidence type="ECO:0000313" key="3">
    <source>
        <dbReference type="Proteomes" id="UP001341840"/>
    </source>
</evidence>
<feature type="region of interest" description="Disordered" evidence="1">
    <location>
        <begin position="121"/>
        <end position="155"/>
    </location>
</feature>
<dbReference type="EMBL" id="JASCZI010000049">
    <property type="protein sequence ID" value="MED6107742.1"/>
    <property type="molecule type" value="Genomic_DNA"/>
</dbReference>
<dbReference type="Proteomes" id="UP001341840">
    <property type="component" value="Unassembled WGS sequence"/>
</dbReference>
<evidence type="ECO:0000256" key="1">
    <source>
        <dbReference type="SAM" id="MobiDB-lite"/>
    </source>
</evidence>
<sequence>MWMSRNELAPPSQYGSKNRQAHHWATFGSPPCQTTQKHEVNPLGPRAGLGASWPAHWEEPIRPSCRDPTRRALHERDMTRALLHNGIGDVLPCTTPKPQDVHFPTIATTGISRAYKYPMGTQNPRTTPEVGAMGPQESSLPQGSRVRPHDAPRNPTLSQLTMNLWAWLTGMTDA</sequence>
<evidence type="ECO:0000313" key="2">
    <source>
        <dbReference type="EMBL" id="MED6107742.1"/>
    </source>
</evidence>
<reference evidence="2 3" key="1">
    <citation type="journal article" date="2023" name="Plants (Basel)">
        <title>Bridging the Gap: Combining Genomics and Transcriptomics Approaches to Understand Stylosanthes scabra, an Orphan Legume from the Brazilian Caatinga.</title>
        <authorList>
            <person name="Ferreira-Neto J.R.C."/>
            <person name="da Silva M.D."/>
            <person name="Binneck E."/>
            <person name="de Melo N.F."/>
            <person name="da Silva R.H."/>
            <person name="de Melo A.L.T.M."/>
            <person name="Pandolfi V."/>
            <person name="Bustamante F.O."/>
            <person name="Brasileiro-Vidal A.C."/>
            <person name="Benko-Iseppon A.M."/>
        </authorList>
    </citation>
    <scope>NUCLEOTIDE SEQUENCE [LARGE SCALE GENOMIC DNA]</scope>
    <source>
        <tissue evidence="2">Leaves</tissue>
    </source>
</reference>
<organism evidence="2 3">
    <name type="scientific">Stylosanthes scabra</name>
    <dbReference type="NCBI Taxonomy" id="79078"/>
    <lineage>
        <taxon>Eukaryota</taxon>
        <taxon>Viridiplantae</taxon>
        <taxon>Streptophyta</taxon>
        <taxon>Embryophyta</taxon>
        <taxon>Tracheophyta</taxon>
        <taxon>Spermatophyta</taxon>
        <taxon>Magnoliopsida</taxon>
        <taxon>eudicotyledons</taxon>
        <taxon>Gunneridae</taxon>
        <taxon>Pentapetalae</taxon>
        <taxon>rosids</taxon>
        <taxon>fabids</taxon>
        <taxon>Fabales</taxon>
        <taxon>Fabaceae</taxon>
        <taxon>Papilionoideae</taxon>
        <taxon>50 kb inversion clade</taxon>
        <taxon>dalbergioids sensu lato</taxon>
        <taxon>Dalbergieae</taxon>
        <taxon>Pterocarpus clade</taxon>
        <taxon>Stylosanthes</taxon>
    </lineage>
</organism>
<feature type="region of interest" description="Disordered" evidence="1">
    <location>
        <begin position="1"/>
        <end position="54"/>
    </location>
</feature>
<name>A0ABU6Q885_9FABA</name>
<accession>A0ABU6Q885</accession>
<proteinExistence type="predicted"/>
<protein>
    <submittedName>
        <fullName evidence="2">Uncharacterized protein</fullName>
    </submittedName>
</protein>
<keyword evidence="3" id="KW-1185">Reference proteome</keyword>
<comment type="caution">
    <text evidence="2">The sequence shown here is derived from an EMBL/GenBank/DDBJ whole genome shotgun (WGS) entry which is preliminary data.</text>
</comment>